<evidence type="ECO:0000313" key="1">
    <source>
        <dbReference type="EMBL" id="MBY81203.1"/>
    </source>
</evidence>
<reference evidence="1" key="1">
    <citation type="submission" date="2018-04" db="EMBL/GenBank/DDBJ databases">
        <title>Transcriptome assembly of Sipha flava.</title>
        <authorList>
            <person name="Scully E.D."/>
            <person name="Geib S.M."/>
            <person name="Palmer N.A."/>
            <person name="Koch K."/>
            <person name="Bradshaw J."/>
            <person name="Heng-Moss T."/>
            <person name="Sarath G."/>
        </authorList>
    </citation>
    <scope>NUCLEOTIDE SEQUENCE</scope>
</reference>
<dbReference type="InterPro" id="IPR036691">
    <property type="entry name" value="Endo/exonu/phosph_ase_sf"/>
</dbReference>
<protein>
    <recommendedName>
        <fullName evidence="2">Endonuclease/exonuclease/phosphatase domain-containing protein</fullName>
    </recommendedName>
</protein>
<dbReference type="SUPFAM" id="SSF56219">
    <property type="entry name" value="DNase I-like"/>
    <property type="match status" value="1"/>
</dbReference>
<name>A0A2S2QU61_9HEMI</name>
<evidence type="ECO:0008006" key="2">
    <source>
        <dbReference type="Google" id="ProtNLM"/>
    </source>
</evidence>
<accession>A0A2S2QU61</accession>
<dbReference type="Gene3D" id="3.60.10.10">
    <property type="entry name" value="Endonuclease/exonuclease/phosphatase"/>
    <property type="match status" value="1"/>
</dbReference>
<gene>
    <name evidence="1" type="ORF">g.40432</name>
</gene>
<organism evidence="1">
    <name type="scientific">Sipha flava</name>
    <name type="common">yellow sugarcane aphid</name>
    <dbReference type="NCBI Taxonomy" id="143950"/>
    <lineage>
        <taxon>Eukaryota</taxon>
        <taxon>Metazoa</taxon>
        <taxon>Ecdysozoa</taxon>
        <taxon>Arthropoda</taxon>
        <taxon>Hexapoda</taxon>
        <taxon>Insecta</taxon>
        <taxon>Pterygota</taxon>
        <taxon>Neoptera</taxon>
        <taxon>Paraneoptera</taxon>
        <taxon>Hemiptera</taxon>
        <taxon>Sternorrhyncha</taxon>
        <taxon>Aphidomorpha</taxon>
        <taxon>Aphidoidea</taxon>
        <taxon>Aphididae</taxon>
        <taxon>Sipha</taxon>
    </lineage>
</organism>
<dbReference type="AlphaFoldDB" id="A0A2S2QU61"/>
<dbReference type="OrthoDB" id="6628989at2759"/>
<proteinExistence type="predicted"/>
<sequence length="187" mass="20726">MSLGIMVCNTRSTPKYRRVNAVSVIDLTMVKPSPINHQLVRGWKVLEDYTVSDHIYIKYTMIPPKAHRYTSGHVRASTAGWSVKKLNPEVVGISWDLVSAPSRLSATATSDCHADRLNHLLTTACDVTMQSRPEREEATGGAVKSRICARPQEPLVEAISVSGTGHRGRHVKQNGRLIVDREWSLSV</sequence>
<dbReference type="EMBL" id="GGMS01012000">
    <property type="protein sequence ID" value="MBY81203.1"/>
    <property type="molecule type" value="Transcribed_RNA"/>
</dbReference>